<name>A0A511N5P6_DEIC1</name>
<dbReference type="SMART" id="SM01043">
    <property type="entry name" value="BTAD"/>
    <property type="match status" value="1"/>
</dbReference>
<dbReference type="GO" id="GO:0005829">
    <property type="term" value="C:cytosol"/>
    <property type="evidence" value="ECO:0007669"/>
    <property type="project" value="TreeGrafter"/>
</dbReference>
<dbReference type="OrthoDB" id="3190595at2"/>
<dbReference type="InterPro" id="IPR011006">
    <property type="entry name" value="CheY-like_superfamily"/>
</dbReference>
<proteinExistence type="predicted"/>
<protein>
    <submittedName>
        <fullName evidence="8">Response regulator</fullName>
    </submittedName>
</protein>
<evidence type="ECO:0000313" key="9">
    <source>
        <dbReference type="Proteomes" id="UP000321306"/>
    </source>
</evidence>
<evidence type="ECO:0000256" key="5">
    <source>
        <dbReference type="ARBA" id="ARBA00023163"/>
    </source>
</evidence>
<dbReference type="Gene3D" id="3.40.50.2300">
    <property type="match status" value="1"/>
</dbReference>
<dbReference type="InterPro" id="IPR011990">
    <property type="entry name" value="TPR-like_helical_dom_sf"/>
</dbReference>
<keyword evidence="4" id="KW-0238">DNA-binding</keyword>
<dbReference type="SUPFAM" id="SSF52172">
    <property type="entry name" value="CheY-like"/>
    <property type="match status" value="1"/>
</dbReference>
<reference evidence="8 9" key="1">
    <citation type="submission" date="2019-07" db="EMBL/GenBank/DDBJ databases">
        <title>Whole genome shotgun sequence of Deinococcus cellulosilyticus NBRC 106333.</title>
        <authorList>
            <person name="Hosoyama A."/>
            <person name="Uohara A."/>
            <person name="Ohji S."/>
            <person name="Ichikawa N."/>
        </authorList>
    </citation>
    <scope>NUCLEOTIDE SEQUENCE [LARGE SCALE GENOMIC DNA]</scope>
    <source>
        <strain evidence="8 9">NBRC 106333</strain>
    </source>
</reference>
<dbReference type="GO" id="GO:0000976">
    <property type="term" value="F:transcription cis-regulatory region binding"/>
    <property type="evidence" value="ECO:0007669"/>
    <property type="project" value="TreeGrafter"/>
</dbReference>
<evidence type="ECO:0000313" key="8">
    <source>
        <dbReference type="EMBL" id="GEM47756.1"/>
    </source>
</evidence>
<feature type="domain" description="Response regulatory" evidence="7">
    <location>
        <begin position="3"/>
        <end position="119"/>
    </location>
</feature>
<dbReference type="InterPro" id="IPR039420">
    <property type="entry name" value="WalR-like"/>
</dbReference>
<dbReference type="SUPFAM" id="SSF46894">
    <property type="entry name" value="C-terminal effector domain of the bipartite response regulators"/>
    <property type="match status" value="1"/>
</dbReference>
<gene>
    <name evidence="8" type="ORF">DC3_33910</name>
</gene>
<dbReference type="GO" id="GO:0006355">
    <property type="term" value="P:regulation of DNA-templated transcription"/>
    <property type="evidence" value="ECO:0007669"/>
    <property type="project" value="InterPro"/>
</dbReference>
<dbReference type="Pfam" id="PF00072">
    <property type="entry name" value="Response_reg"/>
    <property type="match status" value="1"/>
</dbReference>
<dbReference type="GO" id="GO:0000156">
    <property type="term" value="F:phosphorelay response regulator activity"/>
    <property type="evidence" value="ECO:0007669"/>
    <property type="project" value="TreeGrafter"/>
</dbReference>
<evidence type="ECO:0000256" key="4">
    <source>
        <dbReference type="ARBA" id="ARBA00023125"/>
    </source>
</evidence>
<evidence type="ECO:0000256" key="2">
    <source>
        <dbReference type="ARBA" id="ARBA00023012"/>
    </source>
</evidence>
<organism evidence="8 9">
    <name type="scientific">Deinococcus cellulosilyticus (strain DSM 18568 / NBRC 106333 / KACC 11606 / 5516J-15)</name>
    <dbReference type="NCBI Taxonomy" id="1223518"/>
    <lineage>
        <taxon>Bacteria</taxon>
        <taxon>Thermotogati</taxon>
        <taxon>Deinococcota</taxon>
        <taxon>Deinococci</taxon>
        <taxon>Deinococcales</taxon>
        <taxon>Deinococcaceae</taxon>
        <taxon>Deinococcus</taxon>
    </lineage>
</organism>
<dbReference type="PROSITE" id="PS50110">
    <property type="entry name" value="RESPONSE_REGULATORY"/>
    <property type="match status" value="1"/>
</dbReference>
<dbReference type="PANTHER" id="PTHR48111">
    <property type="entry name" value="REGULATOR OF RPOS"/>
    <property type="match status" value="1"/>
</dbReference>
<accession>A0A511N5P6</accession>
<dbReference type="SMART" id="SM00448">
    <property type="entry name" value="REC"/>
    <property type="match status" value="1"/>
</dbReference>
<dbReference type="PANTHER" id="PTHR48111:SF1">
    <property type="entry name" value="TWO-COMPONENT RESPONSE REGULATOR ORR33"/>
    <property type="match status" value="1"/>
</dbReference>
<dbReference type="CDD" id="cd17574">
    <property type="entry name" value="REC_OmpR"/>
    <property type="match status" value="1"/>
</dbReference>
<sequence length="347" mass="39584">MPTVLVVDDEASILQLIKMTLERAGYEVMTASSAFAALELLRNQVPDIIVSDLAMPSMNGLSFLQVVREEMKITHVPFVFLSSHAEIQHIRAGLGSGADDYLAKPFDRQELLDAIELRLKRVQEFKASPEPSVLMQIYALNKSVVMYQKEVVTWASRKACELFYFLLEKGQVSSWEAAEALWPEKDEERASSLFHTTLHRLRKSLYPEVIATNNRRYFIDPKLSLEYDVRNYIQLAQKALSNAQNFDLLQQAVNTYGTFLPDFDSDWCADRRAELMEMQLRLLLSLAEGYEQGSQLRLAANAYQQTVQLDPLQDSAWDGLARTLTSLKDPHAPRAAKREPWWATSDF</sequence>
<dbReference type="InterPro" id="IPR001789">
    <property type="entry name" value="Sig_transdc_resp-reg_receiver"/>
</dbReference>
<keyword evidence="3" id="KW-0805">Transcription regulation</keyword>
<dbReference type="Proteomes" id="UP000321306">
    <property type="component" value="Unassembled WGS sequence"/>
</dbReference>
<dbReference type="Gene3D" id="1.10.10.10">
    <property type="entry name" value="Winged helix-like DNA-binding domain superfamily/Winged helix DNA-binding domain"/>
    <property type="match status" value="1"/>
</dbReference>
<dbReference type="InterPro" id="IPR036388">
    <property type="entry name" value="WH-like_DNA-bd_sf"/>
</dbReference>
<dbReference type="RefSeq" id="WP_146886264.1">
    <property type="nucleotide sequence ID" value="NZ_BJXB01000015.1"/>
</dbReference>
<dbReference type="InterPro" id="IPR016032">
    <property type="entry name" value="Sig_transdc_resp-reg_C-effctor"/>
</dbReference>
<evidence type="ECO:0000256" key="6">
    <source>
        <dbReference type="PROSITE-ProRule" id="PRU00169"/>
    </source>
</evidence>
<dbReference type="SUPFAM" id="SSF48452">
    <property type="entry name" value="TPR-like"/>
    <property type="match status" value="1"/>
</dbReference>
<keyword evidence="2" id="KW-0902">Two-component regulatory system</keyword>
<dbReference type="Gene3D" id="1.25.40.10">
    <property type="entry name" value="Tetratricopeptide repeat domain"/>
    <property type="match status" value="1"/>
</dbReference>
<keyword evidence="5" id="KW-0804">Transcription</keyword>
<dbReference type="EMBL" id="BJXB01000015">
    <property type="protein sequence ID" value="GEM47756.1"/>
    <property type="molecule type" value="Genomic_DNA"/>
</dbReference>
<keyword evidence="1 6" id="KW-0597">Phosphoprotein</keyword>
<dbReference type="AlphaFoldDB" id="A0A511N5P6"/>
<comment type="caution">
    <text evidence="8">The sequence shown here is derived from an EMBL/GenBank/DDBJ whole genome shotgun (WGS) entry which is preliminary data.</text>
</comment>
<dbReference type="GO" id="GO:0032993">
    <property type="term" value="C:protein-DNA complex"/>
    <property type="evidence" value="ECO:0007669"/>
    <property type="project" value="TreeGrafter"/>
</dbReference>
<evidence type="ECO:0000256" key="1">
    <source>
        <dbReference type="ARBA" id="ARBA00022553"/>
    </source>
</evidence>
<keyword evidence="9" id="KW-1185">Reference proteome</keyword>
<evidence type="ECO:0000256" key="3">
    <source>
        <dbReference type="ARBA" id="ARBA00023015"/>
    </source>
</evidence>
<dbReference type="InterPro" id="IPR005158">
    <property type="entry name" value="BTAD"/>
</dbReference>
<evidence type="ECO:0000259" key="7">
    <source>
        <dbReference type="PROSITE" id="PS50110"/>
    </source>
</evidence>
<feature type="modified residue" description="4-aspartylphosphate" evidence="6">
    <location>
        <position position="52"/>
    </location>
</feature>